<dbReference type="InterPro" id="IPR020568">
    <property type="entry name" value="Ribosomal_Su5_D2-typ_SF"/>
</dbReference>
<accession>A0AAE3VPF2</accession>
<dbReference type="Proteomes" id="UP001229244">
    <property type="component" value="Unassembled WGS sequence"/>
</dbReference>
<dbReference type="Pfam" id="PF00288">
    <property type="entry name" value="GHMP_kinases_N"/>
    <property type="match status" value="1"/>
</dbReference>
<dbReference type="Gene3D" id="3.30.70.890">
    <property type="entry name" value="GHMP kinase, C-terminal domain"/>
    <property type="match status" value="1"/>
</dbReference>
<dbReference type="Pfam" id="PF08544">
    <property type="entry name" value="GHMP_kinases_C"/>
    <property type="match status" value="1"/>
</dbReference>
<dbReference type="GO" id="GO:0016114">
    <property type="term" value="P:terpenoid biosynthetic process"/>
    <property type="evidence" value="ECO:0007669"/>
    <property type="project" value="UniProtKB-UniRule"/>
</dbReference>
<evidence type="ECO:0000256" key="7">
    <source>
        <dbReference type="ARBA" id="ARBA00022840"/>
    </source>
</evidence>
<evidence type="ECO:0000256" key="9">
    <source>
        <dbReference type="ARBA" id="ARBA00032554"/>
    </source>
</evidence>
<dbReference type="PANTHER" id="PTHR43527">
    <property type="entry name" value="4-DIPHOSPHOCYTIDYL-2-C-METHYL-D-ERYTHRITOL KINASE, CHLOROPLASTIC"/>
    <property type="match status" value="1"/>
</dbReference>
<comment type="pathway">
    <text evidence="10">Isoprenoid biosynthesis; isopentenyl diphosphate biosynthesis via DXP pathway; isopentenyl diphosphate from 1-deoxy-D-xylulose 5-phosphate: step 3/6.</text>
</comment>
<comment type="function">
    <text evidence="10">Catalyzes the phosphorylation of the position 2 hydroxy group of 4-diphosphocytidyl-2C-methyl-D-erythritol.</text>
</comment>
<keyword evidence="4 10" id="KW-0808">Transferase</keyword>
<dbReference type="InterPro" id="IPR004424">
    <property type="entry name" value="IspE"/>
</dbReference>
<evidence type="ECO:0000256" key="5">
    <source>
        <dbReference type="ARBA" id="ARBA00022741"/>
    </source>
</evidence>
<dbReference type="InterPro" id="IPR014721">
    <property type="entry name" value="Ribsml_uS5_D2-typ_fold_subgr"/>
</dbReference>
<evidence type="ECO:0000256" key="4">
    <source>
        <dbReference type="ARBA" id="ARBA00022679"/>
    </source>
</evidence>
<dbReference type="PIRSF" id="PIRSF010376">
    <property type="entry name" value="IspE"/>
    <property type="match status" value="1"/>
</dbReference>
<evidence type="ECO:0000256" key="10">
    <source>
        <dbReference type="HAMAP-Rule" id="MF_00061"/>
    </source>
</evidence>
<organism evidence="13 14">
    <name type="scientific">Amorphus orientalis</name>
    <dbReference type="NCBI Taxonomy" id="649198"/>
    <lineage>
        <taxon>Bacteria</taxon>
        <taxon>Pseudomonadati</taxon>
        <taxon>Pseudomonadota</taxon>
        <taxon>Alphaproteobacteria</taxon>
        <taxon>Hyphomicrobiales</taxon>
        <taxon>Amorphaceae</taxon>
        <taxon>Amorphus</taxon>
    </lineage>
</organism>
<keyword evidence="14" id="KW-1185">Reference proteome</keyword>
<protein>
    <recommendedName>
        <fullName evidence="3 10">4-diphosphocytidyl-2-C-methyl-D-erythritol kinase</fullName>
        <shortName evidence="10">CMK</shortName>
        <ecNumber evidence="2 10">2.7.1.148</ecNumber>
    </recommendedName>
    <alternativeName>
        <fullName evidence="9 10">4-(cytidine-5'-diphospho)-2-C-methyl-D-erythritol kinase</fullName>
    </alternativeName>
</protein>
<evidence type="ECO:0000313" key="13">
    <source>
        <dbReference type="EMBL" id="MDQ0315857.1"/>
    </source>
</evidence>
<dbReference type="HAMAP" id="MF_00061">
    <property type="entry name" value="IspE"/>
    <property type="match status" value="1"/>
</dbReference>
<evidence type="ECO:0000256" key="2">
    <source>
        <dbReference type="ARBA" id="ARBA00012052"/>
    </source>
</evidence>
<dbReference type="NCBIfam" id="TIGR00154">
    <property type="entry name" value="ispE"/>
    <property type="match status" value="1"/>
</dbReference>
<evidence type="ECO:0000256" key="3">
    <source>
        <dbReference type="ARBA" id="ARBA00017473"/>
    </source>
</evidence>
<name>A0AAE3VPF2_9HYPH</name>
<reference evidence="13" key="1">
    <citation type="submission" date="2023-07" db="EMBL/GenBank/DDBJ databases">
        <title>Genomic Encyclopedia of Type Strains, Phase IV (KMG-IV): sequencing the most valuable type-strain genomes for metagenomic binning, comparative biology and taxonomic classification.</title>
        <authorList>
            <person name="Goeker M."/>
        </authorList>
    </citation>
    <scope>NUCLEOTIDE SEQUENCE</scope>
    <source>
        <strain evidence="13">DSM 21202</strain>
    </source>
</reference>
<evidence type="ECO:0000259" key="11">
    <source>
        <dbReference type="Pfam" id="PF00288"/>
    </source>
</evidence>
<evidence type="ECO:0000313" key="14">
    <source>
        <dbReference type="Proteomes" id="UP001229244"/>
    </source>
</evidence>
<dbReference type="EC" id="2.7.1.148" evidence="2 10"/>
<feature type="domain" description="GHMP kinase N-terminal" evidence="11">
    <location>
        <begin position="71"/>
        <end position="149"/>
    </location>
</feature>
<dbReference type="Gene3D" id="3.30.230.10">
    <property type="match status" value="1"/>
</dbReference>
<dbReference type="SUPFAM" id="SSF54211">
    <property type="entry name" value="Ribosomal protein S5 domain 2-like"/>
    <property type="match status" value="1"/>
</dbReference>
<keyword evidence="5 10" id="KW-0547">Nucleotide-binding</keyword>
<dbReference type="AlphaFoldDB" id="A0AAE3VPF2"/>
<dbReference type="PANTHER" id="PTHR43527:SF2">
    <property type="entry name" value="4-DIPHOSPHOCYTIDYL-2-C-METHYL-D-ERYTHRITOL KINASE, CHLOROPLASTIC"/>
    <property type="match status" value="1"/>
</dbReference>
<feature type="binding site" evidence="10">
    <location>
        <begin position="101"/>
        <end position="111"/>
    </location>
    <ligand>
        <name>ATP</name>
        <dbReference type="ChEBI" id="CHEBI:30616"/>
    </ligand>
</feature>
<dbReference type="InterPro" id="IPR006204">
    <property type="entry name" value="GHMP_kinase_N_dom"/>
</dbReference>
<feature type="domain" description="GHMP kinase C-terminal" evidence="12">
    <location>
        <begin position="209"/>
        <end position="280"/>
    </location>
</feature>
<keyword evidence="8 10" id="KW-0414">Isoprene biosynthesis</keyword>
<gene>
    <name evidence="10" type="primary">ispE</name>
    <name evidence="13" type="ORF">J2S73_002314</name>
</gene>
<keyword evidence="7 10" id="KW-0067">ATP-binding</keyword>
<sequence>MSDAPWVQEAARAKINLALHVVGRRTDGYHLLESLVAFPTVGDTLTVAPGRSLDLHIEGPFAGSVPDGPDNLVLRAAEALAIAAGDGQPRGARIDLHKALPAASGIGGGSADAAAALRALSLVWDLNLPLEVLAKIGSSFGADIAMCVWQRSLIARGIGDEITPVGPLPDAGIVLANPGVPVATPDVFQRLERRDNAPLPALPAQFGDLDALIGYLSDTRNDLEPAARSLAPEIDRVLSALETAPGCRFTRMSGSGATCFGLFANEAEAHGAADALRTAFPYWWIEAGSL</sequence>
<dbReference type="EMBL" id="JAUSUL010000002">
    <property type="protein sequence ID" value="MDQ0315857.1"/>
    <property type="molecule type" value="Genomic_DNA"/>
</dbReference>
<evidence type="ECO:0000256" key="8">
    <source>
        <dbReference type="ARBA" id="ARBA00023229"/>
    </source>
</evidence>
<feature type="active site" evidence="10">
    <location>
        <position position="14"/>
    </location>
</feature>
<evidence type="ECO:0000256" key="1">
    <source>
        <dbReference type="ARBA" id="ARBA00009684"/>
    </source>
</evidence>
<comment type="catalytic activity">
    <reaction evidence="10">
        <text>4-CDP-2-C-methyl-D-erythritol + ATP = 4-CDP-2-C-methyl-D-erythritol 2-phosphate + ADP + H(+)</text>
        <dbReference type="Rhea" id="RHEA:18437"/>
        <dbReference type="ChEBI" id="CHEBI:15378"/>
        <dbReference type="ChEBI" id="CHEBI:30616"/>
        <dbReference type="ChEBI" id="CHEBI:57823"/>
        <dbReference type="ChEBI" id="CHEBI:57919"/>
        <dbReference type="ChEBI" id="CHEBI:456216"/>
        <dbReference type="EC" id="2.7.1.148"/>
    </reaction>
</comment>
<dbReference type="SUPFAM" id="SSF55060">
    <property type="entry name" value="GHMP Kinase, C-terminal domain"/>
    <property type="match status" value="1"/>
</dbReference>
<keyword evidence="6 10" id="KW-0418">Kinase</keyword>
<comment type="similarity">
    <text evidence="1 10">Belongs to the GHMP kinase family. IspE subfamily.</text>
</comment>
<comment type="caution">
    <text evidence="13">The sequence shown here is derived from an EMBL/GenBank/DDBJ whole genome shotgun (WGS) entry which is preliminary data.</text>
</comment>
<evidence type="ECO:0000256" key="6">
    <source>
        <dbReference type="ARBA" id="ARBA00022777"/>
    </source>
</evidence>
<dbReference type="InterPro" id="IPR013750">
    <property type="entry name" value="GHMP_kinase_C_dom"/>
</dbReference>
<dbReference type="InterPro" id="IPR036554">
    <property type="entry name" value="GHMP_kinase_C_sf"/>
</dbReference>
<dbReference type="GO" id="GO:0050515">
    <property type="term" value="F:4-(cytidine 5'-diphospho)-2-C-methyl-D-erythritol kinase activity"/>
    <property type="evidence" value="ECO:0007669"/>
    <property type="project" value="UniProtKB-UniRule"/>
</dbReference>
<dbReference type="NCBIfam" id="NF011202">
    <property type="entry name" value="PRK14608.1"/>
    <property type="match status" value="1"/>
</dbReference>
<proteinExistence type="inferred from homology"/>
<dbReference type="GO" id="GO:0005524">
    <property type="term" value="F:ATP binding"/>
    <property type="evidence" value="ECO:0007669"/>
    <property type="project" value="UniProtKB-UniRule"/>
</dbReference>
<dbReference type="RefSeq" id="WP_306885686.1">
    <property type="nucleotide sequence ID" value="NZ_JAUSUL010000002.1"/>
</dbReference>
<dbReference type="GO" id="GO:0019288">
    <property type="term" value="P:isopentenyl diphosphate biosynthetic process, methylerythritol 4-phosphate pathway"/>
    <property type="evidence" value="ECO:0007669"/>
    <property type="project" value="UniProtKB-UniRule"/>
</dbReference>
<evidence type="ECO:0000259" key="12">
    <source>
        <dbReference type="Pfam" id="PF08544"/>
    </source>
</evidence>
<feature type="active site" evidence="10">
    <location>
        <position position="143"/>
    </location>
</feature>